<feature type="region of interest" description="Disordered" evidence="1">
    <location>
        <begin position="1"/>
        <end position="32"/>
    </location>
</feature>
<dbReference type="Proteomes" id="UP000199361">
    <property type="component" value="Unassembled WGS sequence"/>
</dbReference>
<keyword evidence="3" id="KW-1185">Reference proteome</keyword>
<dbReference type="AlphaFoldDB" id="A0A1I0LQM4"/>
<dbReference type="EMBL" id="FOHX01000021">
    <property type="protein sequence ID" value="SEU43503.1"/>
    <property type="molecule type" value="Genomic_DNA"/>
</dbReference>
<protein>
    <submittedName>
        <fullName evidence="2">Uncharacterized protein</fullName>
    </submittedName>
</protein>
<gene>
    <name evidence="2" type="ORF">SAMN05421811_121167</name>
</gene>
<name>A0A1I0LQM4_9ACTN</name>
<reference evidence="2 3" key="1">
    <citation type="submission" date="2016-10" db="EMBL/GenBank/DDBJ databases">
        <authorList>
            <person name="de Groot N.N."/>
        </authorList>
    </citation>
    <scope>NUCLEOTIDE SEQUENCE [LARGE SCALE GENOMIC DNA]</scope>
    <source>
        <strain evidence="2 3">CGMCC 4.5598</strain>
    </source>
</reference>
<proteinExistence type="predicted"/>
<sequence>MTDTPQPGELDLDDFARTRRRPPPANVRPVPGKLARREADALLRSYLEPPCFPEAVRRLAARHLLVLVGEEEIGKRLGGLALLSRMSLAESTITVLSPAGTVAELLGATEYAPGRAYLLHDWIATGADPGELAALARELAELGSYLVITRDGAPSRAVEVEQPWAAPDPRELFDLCLSTYNLRAGVAPDTLVKARHRAAELPTPAQVVRLAAGLAPGAARAAEEVAAWFDTKPAMREVLAAAALAFTAPLPEAAFEARLARLDPIWQAHESAPPAPPGPHPLISRAGGRAGFPTPEHRGQVLAELAARYGFWLWQPLRAWVRSLTAEEPEVRTRAAEGVAALASYAFKEARAEFLEVWAAGTAGERLAAADALSYMCADDTLAPKALRLALEWAADPARATTAAVALGGDLALRYPADCGRALRRLAAGDGPAAAVARRMGPDA</sequence>
<organism evidence="2 3">
    <name type="scientific">Nonomuraea wenchangensis</name>
    <dbReference type="NCBI Taxonomy" id="568860"/>
    <lineage>
        <taxon>Bacteria</taxon>
        <taxon>Bacillati</taxon>
        <taxon>Actinomycetota</taxon>
        <taxon>Actinomycetes</taxon>
        <taxon>Streptosporangiales</taxon>
        <taxon>Streptosporangiaceae</taxon>
        <taxon>Nonomuraea</taxon>
    </lineage>
</organism>
<accession>A0A1I0LQM4</accession>
<evidence type="ECO:0000313" key="3">
    <source>
        <dbReference type="Proteomes" id="UP000199361"/>
    </source>
</evidence>
<dbReference type="RefSeq" id="WP_091092837.1">
    <property type="nucleotide sequence ID" value="NZ_FOHX01000021.1"/>
</dbReference>
<dbReference type="OrthoDB" id="3681676at2"/>
<evidence type="ECO:0000256" key="1">
    <source>
        <dbReference type="SAM" id="MobiDB-lite"/>
    </source>
</evidence>
<evidence type="ECO:0000313" key="2">
    <source>
        <dbReference type="EMBL" id="SEU43503.1"/>
    </source>
</evidence>